<dbReference type="EMBL" id="CAJVQB010057434">
    <property type="protein sequence ID" value="CAG8838151.1"/>
    <property type="molecule type" value="Genomic_DNA"/>
</dbReference>
<dbReference type="Gene3D" id="1.10.630.10">
    <property type="entry name" value="Cytochrome P450"/>
    <property type="match status" value="1"/>
</dbReference>
<dbReference type="InterPro" id="IPR001128">
    <property type="entry name" value="Cyt_P450"/>
</dbReference>
<dbReference type="InterPro" id="IPR002401">
    <property type="entry name" value="Cyt_P450_E_grp-I"/>
</dbReference>
<feature type="non-terminal residue" evidence="1">
    <location>
        <position position="238"/>
    </location>
</feature>
<dbReference type="PANTHER" id="PTHR24301">
    <property type="entry name" value="THROMBOXANE-A SYNTHASE"/>
    <property type="match status" value="1"/>
</dbReference>
<reference evidence="1 2" key="1">
    <citation type="submission" date="2021-06" db="EMBL/GenBank/DDBJ databases">
        <authorList>
            <person name="Kallberg Y."/>
            <person name="Tangrot J."/>
            <person name="Rosling A."/>
        </authorList>
    </citation>
    <scope>NUCLEOTIDE SEQUENCE [LARGE SCALE GENOMIC DNA]</scope>
    <source>
        <strain evidence="1 2">120-4 pot B 10/14</strain>
    </source>
</reference>
<dbReference type="Pfam" id="PF00067">
    <property type="entry name" value="p450"/>
    <property type="match status" value="1"/>
</dbReference>
<comment type="caution">
    <text evidence="1">The sequence shown here is derived from an EMBL/GenBank/DDBJ whole genome shotgun (WGS) entry which is preliminary data.</text>
</comment>
<dbReference type="Proteomes" id="UP000789901">
    <property type="component" value="Unassembled WGS sequence"/>
</dbReference>
<keyword evidence="2" id="KW-1185">Reference proteome</keyword>
<proteinExistence type="predicted"/>
<dbReference type="PANTHER" id="PTHR24301:SF2">
    <property type="entry name" value="THROMBOXANE-A SYNTHASE"/>
    <property type="match status" value="1"/>
</dbReference>
<dbReference type="SUPFAM" id="SSF48264">
    <property type="entry name" value="Cytochrome P450"/>
    <property type="match status" value="1"/>
</dbReference>
<evidence type="ECO:0000313" key="2">
    <source>
        <dbReference type="Proteomes" id="UP000789901"/>
    </source>
</evidence>
<name>A0ABN7WSN1_GIGMA</name>
<protein>
    <submittedName>
        <fullName evidence="1">45212_t:CDS:1</fullName>
    </submittedName>
</protein>
<accession>A0ABN7WSN1</accession>
<dbReference type="InterPro" id="IPR036396">
    <property type="entry name" value="Cyt_P450_sf"/>
</dbReference>
<gene>
    <name evidence="1" type="ORF">GMARGA_LOCUS33830</name>
</gene>
<evidence type="ECO:0000313" key="1">
    <source>
        <dbReference type="EMBL" id="CAG8838151.1"/>
    </source>
</evidence>
<organism evidence="1 2">
    <name type="scientific">Gigaspora margarita</name>
    <dbReference type="NCBI Taxonomy" id="4874"/>
    <lineage>
        <taxon>Eukaryota</taxon>
        <taxon>Fungi</taxon>
        <taxon>Fungi incertae sedis</taxon>
        <taxon>Mucoromycota</taxon>
        <taxon>Glomeromycotina</taxon>
        <taxon>Glomeromycetes</taxon>
        <taxon>Diversisporales</taxon>
        <taxon>Gigasporaceae</taxon>
        <taxon>Gigaspora</taxon>
    </lineage>
</organism>
<sequence length="238" mass="27922">MVALKILHEKYGDLYEFYMGNSHIIITSRPDLIEQVWAPSSIKNTKFILRHSYSKGIDELDLSTKGMLFNRNIEVWALNKKFLNTISALSFLRKSIELSNKIIDEIFDYWKIIEKKGIKIEISKWTDTLDADIFLDNRDWIDQKLIRIVSEKRKEIENTHLDQPLEPNILTLLLTTNTKRDLDKISVGKFDRPLTDNKVKSIIREVFLSGLDTTSNSLAFIVFYLAKHRDIYLKVREE</sequence>
<dbReference type="PRINTS" id="PR00463">
    <property type="entry name" value="EP450I"/>
</dbReference>